<keyword evidence="9 16" id="KW-0297">G-protein coupled receptor</keyword>
<evidence type="ECO:0000256" key="5">
    <source>
        <dbReference type="ARBA" id="ARBA00022692"/>
    </source>
</evidence>
<reference evidence="20 21" key="1">
    <citation type="submission" date="2021-06" db="EMBL/GenBank/DDBJ databases">
        <title>A haploid diamondback moth (Plutella xylostella L.) genome assembly resolves 31 chromosomes and identifies a diamide resistance mutation.</title>
        <authorList>
            <person name="Ward C.M."/>
            <person name="Perry K.D."/>
            <person name="Baker G."/>
            <person name="Powis K."/>
            <person name="Heckel D.G."/>
            <person name="Baxter S.W."/>
        </authorList>
    </citation>
    <scope>NUCLEOTIDE SEQUENCE [LARGE SCALE GENOMIC DNA]</scope>
    <source>
        <strain evidence="20 21">LV</strain>
        <tissue evidence="20">Single pupa</tissue>
    </source>
</reference>
<comment type="similarity">
    <text evidence="2 16">Belongs to the G-protein coupled receptor 1 family.</text>
</comment>
<accession>A0ABQ7PU03</accession>
<dbReference type="PRINTS" id="PR00577">
    <property type="entry name" value="OPSINRH3RH4"/>
</dbReference>
<comment type="caution">
    <text evidence="20">The sequence shown here is derived from an EMBL/GenBank/DDBJ whole genome shotgun (WGS) entry which is preliminary data.</text>
</comment>
<dbReference type="InterPro" id="IPR027430">
    <property type="entry name" value="Retinal_BS"/>
</dbReference>
<evidence type="ECO:0000256" key="2">
    <source>
        <dbReference type="ARBA" id="ARBA00010663"/>
    </source>
</evidence>
<dbReference type="Proteomes" id="UP000823941">
    <property type="component" value="Chromosome 29"/>
</dbReference>
<dbReference type="PRINTS" id="PR00237">
    <property type="entry name" value="GPCRRHODOPSN"/>
</dbReference>
<dbReference type="EMBL" id="JAHIBW010000029">
    <property type="protein sequence ID" value="KAG7296360.1"/>
    <property type="molecule type" value="Genomic_DNA"/>
</dbReference>
<feature type="transmembrane region" description="Helical" evidence="18">
    <location>
        <begin position="218"/>
        <end position="239"/>
    </location>
</feature>
<evidence type="ECO:0000313" key="21">
    <source>
        <dbReference type="Proteomes" id="UP000823941"/>
    </source>
</evidence>
<keyword evidence="12 16" id="KW-0675">Receptor</keyword>
<evidence type="ECO:0000256" key="6">
    <source>
        <dbReference type="ARBA" id="ARBA00022925"/>
    </source>
</evidence>
<feature type="transmembrane region" description="Helical" evidence="18">
    <location>
        <begin position="94"/>
        <end position="118"/>
    </location>
</feature>
<evidence type="ECO:0000256" key="14">
    <source>
        <dbReference type="ARBA" id="ARBA00023224"/>
    </source>
</evidence>
<evidence type="ECO:0000256" key="3">
    <source>
        <dbReference type="ARBA" id="ARBA00022543"/>
    </source>
</evidence>
<dbReference type="PROSITE" id="PS00237">
    <property type="entry name" value="G_PROTEIN_RECEP_F1_1"/>
    <property type="match status" value="1"/>
</dbReference>
<gene>
    <name evidence="20" type="ORF">JYU34_021499</name>
</gene>
<keyword evidence="3" id="KW-0600">Photoreceptor protein</keyword>
<keyword evidence="6" id="KW-0681">Retinal protein</keyword>
<dbReference type="InterPro" id="IPR000276">
    <property type="entry name" value="GPCR_Rhodpsn"/>
</dbReference>
<feature type="transmembrane region" description="Helical" evidence="18">
    <location>
        <begin position="283"/>
        <end position="307"/>
    </location>
</feature>
<evidence type="ECO:0000256" key="16">
    <source>
        <dbReference type="RuleBase" id="RU000688"/>
    </source>
</evidence>
<evidence type="ECO:0000256" key="7">
    <source>
        <dbReference type="ARBA" id="ARBA00022989"/>
    </source>
</evidence>
<evidence type="ECO:0000256" key="17">
    <source>
        <dbReference type="SAM" id="MobiDB-lite"/>
    </source>
</evidence>
<keyword evidence="14 16" id="KW-0807">Transducer</keyword>
<keyword evidence="13" id="KW-0325">Glycoprotein</keyword>
<keyword evidence="5 16" id="KW-0812">Transmembrane</keyword>
<proteinExistence type="inferred from homology"/>
<evidence type="ECO:0000256" key="8">
    <source>
        <dbReference type="ARBA" id="ARBA00022991"/>
    </source>
</evidence>
<keyword evidence="10 18" id="KW-0472">Membrane</keyword>
<evidence type="ECO:0000256" key="10">
    <source>
        <dbReference type="ARBA" id="ARBA00023136"/>
    </source>
</evidence>
<evidence type="ECO:0000256" key="11">
    <source>
        <dbReference type="ARBA" id="ARBA00023157"/>
    </source>
</evidence>
<dbReference type="CDD" id="cd15079">
    <property type="entry name" value="7tmA_photoreceptors_insect"/>
    <property type="match status" value="1"/>
</dbReference>
<dbReference type="InterPro" id="IPR001760">
    <property type="entry name" value="Opsin"/>
</dbReference>
<evidence type="ECO:0000256" key="15">
    <source>
        <dbReference type="ARBA" id="ARBA00023305"/>
    </source>
</evidence>
<evidence type="ECO:0000256" key="4">
    <source>
        <dbReference type="ARBA" id="ARBA00022606"/>
    </source>
</evidence>
<evidence type="ECO:0000256" key="13">
    <source>
        <dbReference type="ARBA" id="ARBA00023180"/>
    </source>
</evidence>
<dbReference type="Pfam" id="PF00001">
    <property type="entry name" value="7tm_1"/>
    <property type="match status" value="1"/>
</dbReference>
<feature type="domain" description="G-protein coupled receptors family 1 profile" evidence="19">
    <location>
        <begin position="73"/>
        <end position="336"/>
    </location>
</feature>
<keyword evidence="8" id="KW-0157">Chromophore</keyword>
<dbReference type="PANTHER" id="PTHR24240">
    <property type="entry name" value="OPSIN"/>
    <property type="match status" value="1"/>
</dbReference>
<feature type="compositionally biased region" description="Polar residues" evidence="17">
    <location>
        <begin position="363"/>
        <end position="381"/>
    </location>
</feature>
<evidence type="ECO:0000313" key="20">
    <source>
        <dbReference type="EMBL" id="KAG7296360.1"/>
    </source>
</evidence>
<feature type="transmembrane region" description="Helical" evidence="18">
    <location>
        <begin position="130"/>
        <end position="151"/>
    </location>
</feature>
<keyword evidence="21" id="KW-1185">Reference proteome</keyword>
<dbReference type="PROSITE" id="PS00238">
    <property type="entry name" value="OPSIN"/>
    <property type="match status" value="1"/>
</dbReference>
<evidence type="ECO:0000256" key="18">
    <source>
        <dbReference type="SAM" id="Phobius"/>
    </source>
</evidence>
<dbReference type="InterPro" id="IPR050125">
    <property type="entry name" value="GPCR_opsins"/>
</dbReference>
<evidence type="ECO:0000256" key="12">
    <source>
        <dbReference type="ARBA" id="ARBA00023170"/>
    </source>
</evidence>
<feature type="region of interest" description="Disordered" evidence="17">
    <location>
        <begin position="359"/>
        <end position="381"/>
    </location>
</feature>
<dbReference type="SUPFAM" id="SSF81321">
    <property type="entry name" value="Family A G protein-coupled receptor-like"/>
    <property type="match status" value="1"/>
</dbReference>
<evidence type="ECO:0000256" key="1">
    <source>
        <dbReference type="ARBA" id="ARBA00004141"/>
    </source>
</evidence>
<evidence type="ECO:0000259" key="19">
    <source>
        <dbReference type="PROSITE" id="PS50262"/>
    </source>
</evidence>
<feature type="transmembrane region" description="Helical" evidence="18">
    <location>
        <begin position="172"/>
        <end position="193"/>
    </location>
</feature>
<feature type="transmembrane region" description="Helical" evidence="18">
    <location>
        <begin position="54"/>
        <end position="82"/>
    </location>
</feature>
<keyword evidence="4" id="KW-0716">Sensory transduction</keyword>
<feature type="transmembrane region" description="Helical" evidence="18">
    <location>
        <begin position="319"/>
        <end position="339"/>
    </location>
</feature>
<name>A0ABQ7PU03_PLUXY</name>
<sequence>MATNYTMADYGIVAQPMKMVSQEVVEHMLGWNIPEEHQDLVHMHWRAFPAVSKFWHYGLALIYTCLMLTSLTGNSIVIWIFSTSKSLRTASNMFVINLAVFDLMMMIEMPLLIMNSFQQRMVGYQLGCDIYATLGSLSGIGGAISNAVIAFDRYKTISCPLDGRINKVQAALLILFTWLWSVPFTALPLFKIWGKFVPEGFLTTCSFDYFTDDQDTKVFVAAIFVWSYCIPMSLICYFYSQLFGAVRLHERMLKDQAKKMNVKSLASNKDDAGKSVEIRIAKVAFTIFFLFVCGWTPYAFVAMTGAFGDRSLLTPVATMVPAVCCKIVSCIDPWVYAINHPRYRAELQKRLPWMGVREADPDSVSTNTSLATAQAATNPEA</sequence>
<dbReference type="InterPro" id="IPR017452">
    <property type="entry name" value="GPCR_Rhodpsn_7TM"/>
</dbReference>
<keyword evidence="11" id="KW-1015">Disulfide bond</keyword>
<dbReference type="PROSITE" id="PS50262">
    <property type="entry name" value="G_PROTEIN_RECEP_F1_2"/>
    <property type="match status" value="1"/>
</dbReference>
<dbReference type="Gene3D" id="1.20.1070.10">
    <property type="entry name" value="Rhodopsin 7-helix transmembrane proteins"/>
    <property type="match status" value="1"/>
</dbReference>
<keyword evidence="7 18" id="KW-1133">Transmembrane helix</keyword>
<comment type="subcellular location">
    <subcellularLocation>
        <location evidence="1">Membrane</location>
        <topology evidence="1">Multi-pass membrane protein</topology>
    </subcellularLocation>
</comment>
<protein>
    <submittedName>
        <fullName evidence="20">Opsin-3</fullName>
    </submittedName>
</protein>
<evidence type="ECO:0000256" key="9">
    <source>
        <dbReference type="ARBA" id="ARBA00023040"/>
    </source>
</evidence>
<organism evidence="20 21">
    <name type="scientific">Plutella xylostella</name>
    <name type="common">Diamondback moth</name>
    <name type="synonym">Plutella maculipennis</name>
    <dbReference type="NCBI Taxonomy" id="51655"/>
    <lineage>
        <taxon>Eukaryota</taxon>
        <taxon>Metazoa</taxon>
        <taxon>Ecdysozoa</taxon>
        <taxon>Arthropoda</taxon>
        <taxon>Hexapoda</taxon>
        <taxon>Insecta</taxon>
        <taxon>Pterygota</taxon>
        <taxon>Neoptera</taxon>
        <taxon>Endopterygota</taxon>
        <taxon>Lepidoptera</taxon>
        <taxon>Glossata</taxon>
        <taxon>Ditrysia</taxon>
        <taxon>Yponomeutoidea</taxon>
        <taxon>Plutellidae</taxon>
        <taxon>Plutella</taxon>
    </lineage>
</organism>
<keyword evidence="15" id="KW-0844">Vision</keyword>